<evidence type="ECO:0000313" key="2">
    <source>
        <dbReference type="EMBL" id="KAE9405373.1"/>
    </source>
</evidence>
<dbReference type="SUPFAM" id="SSF81383">
    <property type="entry name" value="F-box domain"/>
    <property type="match status" value="1"/>
</dbReference>
<dbReference type="EMBL" id="ML769409">
    <property type="protein sequence ID" value="KAE9405373.1"/>
    <property type="molecule type" value="Genomic_DNA"/>
</dbReference>
<reference evidence="2" key="1">
    <citation type="journal article" date="2019" name="Environ. Microbiol.">
        <title>Fungal ecological strategies reflected in gene transcription - a case study of two litter decomposers.</title>
        <authorList>
            <person name="Barbi F."/>
            <person name="Kohler A."/>
            <person name="Barry K."/>
            <person name="Baskaran P."/>
            <person name="Daum C."/>
            <person name="Fauchery L."/>
            <person name="Ihrmark K."/>
            <person name="Kuo A."/>
            <person name="LaButti K."/>
            <person name="Lipzen A."/>
            <person name="Morin E."/>
            <person name="Grigoriev I.V."/>
            <person name="Henrissat B."/>
            <person name="Lindahl B."/>
            <person name="Martin F."/>
        </authorList>
    </citation>
    <scope>NUCLEOTIDE SEQUENCE</scope>
    <source>
        <strain evidence="2">JB14</strain>
    </source>
</reference>
<proteinExistence type="predicted"/>
<dbReference type="Pfam" id="PF12937">
    <property type="entry name" value="F-box-like"/>
    <property type="match status" value="1"/>
</dbReference>
<evidence type="ECO:0000313" key="3">
    <source>
        <dbReference type="Proteomes" id="UP000799118"/>
    </source>
</evidence>
<dbReference type="Gene3D" id="1.20.1280.50">
    <property type="match status" value="1"/>
</dbReference>
<dbReference type="InterPro" id="IPR036047">
    <property type="entry name" value="F-box-like_dom_sf"/>
</dbReference>
<dbReference type="AlphaFoldDB" id="A0A6A4I644"/>
<sequence length="225" mass="25900">MEIETLSNLRIKVDNTSISTKLRSGYGSCPSESSEISQILQLAEKDLEDYETALHELHMRTLSVQFHKSRLEGYMERLRSMRAPIRRLPNELLLRIFTFCCGGNDGGHSRFGIPNVIVISAVCTRWRELVDSYSQLWTRFAVRFCSNEDYDPEQDIATSQIKLYLERSRDKLVSMCISAGYWGEPSGHPGFQLLLAQSHRWRNLFFEGEFSSRSHPGLLFARLSL</sequence>
<keyword evidence="3" id="KW-1185">Reference proteome</keyword>
<dbReference type="OrthoDB" id="3054501at2759"/>
<protein>
    <recommendedName>
        <fullName evidence="1">F-box domain-containing protein</fullName>
    </recommendedName>
</protein>
<organism evidence="2 3">
    <name type="scientific">Gymnopus androsaceus JB14</name>
    <dbReference type="NCBI Taxonomy" id="1447944"/>
    <lineage>
        <taxon>Eukaryota</taxon>
        <taxon>Fungi</taxon>
        <taxon>Dikarya</taxon>
        <taxon>Basidiomycota</taxon>
        <taxon>Agaricomycotina</taxon>
        <taxon>Agaricomycetes</taxon>
        <taxon>Agaricomycetidae</taxon>
        <taxon>Agaricales</taxon>
        <taxon>Marasmiineae</taxon>
        <taxon>Omphalotaceae</taxon>
        <taxon>Gymnopus</taxon>
    </lineage>
</organism>
<name>A0A6A4I644_9AGAR</name>
<accession>A0A6A4I644</accession>
<evidence type="ECO:0000259" key="1">
    <source>
        <dbReference type="Pfam" id="PF12937"/>
    </source>
</evidence>
<gene>
    <name evidence="2" type="ORF">BT96DRAFT_336839</name>
</gene>
<dbReference type="Proteomes" id="UP000799118">
    <property type="component" value="Unassembled WGS sequence"/>
</dbReference>
<dbReference type="InterPro" id="IPR001810">
    <property type="entry name" value="F-box_dom"/>
</dbReference>
<feature type="domain" description="F-box" evidence="1">
    <location>
        <begin position="85"/>
        <end position="141"/>
    </location>
</feature>